<evidence type="ECO:0000313" key="2">
    <source>
        <dbReference type="Proteomes" id="UP001178461"/>
    </source>
</evidence>
<dbReference type="AlphaFoldDB" id="A0AA35L002"/>
<evidence type="ECO:0000313" key="1">
    <source>
        <dbReference type="EMBL" id="CAI5787386.1"/>
    </source>
</evidence>
<keyword evidence="2" id="KW-1185">Reference proteome</keyword>
<dbReference type="Proteomes" id="UP001178461">
    <property type="component" value="Chromosome 11"/>
</dbReference>
<protein>
    <submittedName>
        <fullName evidence="1">Uncharacterized protein</fullName>
    </submittedName>
</protein>
<name>A0AA35L002_9SAUR</name>
<dbReference type="EMBL" id="OX395136">
    <property type="protein sequence ID" value="CAI5787386.1"/>
    <property type="molecule type" value="Genomic_DNA"/>
</dbReference>
<organism evidence="1 2">
    <name type="scientific">Podarcis lilfordi</name>
    <name type="common">Lilford's wall lizard</name>
    <dbReference type="NCBI Taxonomy" id="74358"/>
    <lineage>
        <taxon>Eukaryota</taxon>
        <taxon>Metazoa</taxon>
        <taxon>Chordata</taxon>
        <taxon>Craniata</taxon>
        <taxon>Vertebrata</taxon>
        <taxon>Euteleostomi</taxon>
        <taxon>Lepidosauria</taxon>
        <taxon>Squamata</taxon>
        <taxon>Bifurcata</taxon>
        <taxon>Unidentata</taxon>
        <taxon>Episquamata</taxon>
        <taxon>Laterata</taxon>
        <taxon>Lacertibaenia</taxon>
        <taxon>Lacertidae</taxon>
        <taxon>Podarcis</taxon>
    </lineage>
</organism>
<proteinExistence type="predicted"/>
<gene>
    <name evidence="1" type="ORF">PODLI_1B033143</name>
</gene>
<reference evidence="1" key="1">
    <citation type="submission" date="2022-12" db="EMBL/GenBank/DDBJ databases">
        <authorList>
            <person name="Alioto T."/>
            <person name="Alioto T."/>
            <person name="Gomez Garrido J."/>
        </authorList>
    </citation>
    <scope>NUCLEOTIDE SEQUENCE</scope>
</reference>
<accession>A0AA35L002</accession>
<sequence>MLLNFCPLQRHWDKTIFIGNAASEKVFCSLASRRSLTAATTMLLSNLNRCSRPGPLPQQLLLTLQAATKER</sequence>